<evidence type="ECO:0000256" key="7">
    <source>
        <dbReference type="ARBA" id="ARBA00022840"/>
    </source>
</evidence>
<name>J1GVZ0_9ACTO</name>
<protein>
    <recommendedName>
        <fullName evidence="2">histidine kinase</fullName>
        <ecNumber evidence="2">2.7.13.3</ecNumber>
    </recommendedName>
</protein>
<evidence type="ECO:0000256" key="9">
    <source>
        <dbReference type="SAM" id="MobiDB-lite"/>
    </source>
</evidence>
<gene>
    <name evidence="12" type="ORF">HMPREF1318_0904</name>
</gene>
<feature type="transmembrane region" description="Helical" evidence="10">
    <location>
        <begin position="50"/>
        <end position="70"/>
    </location>
</feature>
<dbReference type="GO" id="GO:0016020">
    <property type="term" value="C:membrane"/>
    <property type="evidence" value="ECO:0007669"/>
    <property type="project" value="InterPro"/>
</dbReference>
<feature type="compositionally biased region" description="Low complexity" evidence="9">
    <location>
        <begin position="283"/>
        <end position="311"/>
    </location>
</feature>
<dbReference type="InterPro" id="IPR036890">
    <property type="entry name" value="HATPase_C_sf"/>
</dbReference>
<keyword evidence="10" id="KW-1133">Transmembrane helix</keyword>
<feature type="domain" description="Signal transduction histidine kinase subgroup 3 dimerisation and phosphoacceptor" evidence="11">
    <location>
        <begin position="214"/>
        <end position="279"/>
    </location>
</feature>
<evidence type="ECO:0000256" key="10">
    <source>
        <dbReference type="SAM" id="Phobius"/>
    </source>
</evidence>
<dbReference type="Proteomes" id="UP000002941">
    <property type="component" value="Unassembled WGS sequence"/>
</dbReference>
<evidence type="ECO:0000256" key="5">
    <source>
        <dbReference type="ARBA" id="ARBA00022741"/>
    </source>
</evidence>
<evidence type="ECO:0000256" key="1">
    <source>
        <dbReference type="ARBA" id="ARBA00000085"/>
    </source>
</evidence>
<dbReference type="GO" id="GO:0000155">
    <property type="term" value="F:phosphorelay sensor kinase activity"/>
    <property type="evidence" value="ECO:0007669"/>
    <property type="project" value="InterPro"/>
</dbReference>
<dbReference type="InterPro" id="IPR050482">
    <property type="entry name" value="Sensor_HK_TwoCompSys"/>
</dbReference>
<keyword evidence="8" id="KW-0902">Two-component regulatory system</keyword>
<feature type="transmembrane region" description="Helical" evidence="10">
    <location>
        <begin position="134"/>
        <end position="153"/>
    </location>
</feature>
<dbReference type="InterPro" id="IPR011712">
    <property type="entry name" value="Sig_transdc_His_kin_sub3_dim/P"/>
</dbReference>
<proteinExistence type="predicted"/>
<evidence type="ECO:0000256" key="2">
    <source>
        <dbReference type="ARBA" id="ARBA00012438"/>
    </source>
</evidence>
<feature type="transmembrane region" description="Helical" evidence="10">
    <location>
        <begin position="77"/>
        <end position="97"/>
    </location>
</feature>
<evidence type="ECO:0000256" key="6">
    <source>
        <dbReference type="ARBA" id="ARBA00022777"/>
    </source>
</evidence>
<keyword evidence="10" id="KW-0812">Transmembrane</keyword>
<comment type="caution">
    <text evidence="12">The sequence shown here is derived from an EMBL/GenBank/DDBJ whole genome shotgun (WGS) entry which is preliminary data.</text>
</comment>
<dbReference type="PATRIC" id="fig|1125718.3.peg.2652"/>
<dbReference type="AlphaFoldDB" id="J1GVZ0"/>
<dbReference type="PANTHER" id="PTHR24421">
    <property type="entry name" value="NITRATE/NITRITE SENSOR PROTEIN NARX-RELATED"/>
    <property type="match status" value="1"/>
</dbReference>
<dbReference type="PANTHER" id="PTHR24421:SF10">
    <property type="entry name" value="NITRATE_NITRITE SENSOR PROTEIN NARQ"/>
    <property type="match status" value="1"/>
</dbReference>
<evidence type="ECO:0000259" key="11">
    <source>
        <dbReference type="Pfam" id="PF07730"/>
    </source>
</evidence>
<dbReference type="EC" id="2.7.13.3" evidence="2"/>
<dbReference type="GO" id="GO:0005524">
    <property type="term" value="F:ATP binding"/>
    <property type="evidence" value="ECO:0007669"/>
    <property type="project" value="UniProtKB-KW"/>
</dbReference>
<evidence type="ECO:0000256" key="3">
    <source>
        <dbReference type="ARBA" id="ARBA00022553"/>
    </source>
</evidence>
<dbReference type="GO" id="GO:0046983">
    <property type="term" value="F:protein dimerization activity"/>
    <property type="evidence" value="ECO:0007669"/>
    <property type="project" value="InterPro"/>
</dbReference>
<sequence length="541" mass="57566">MLMSMPPTAMRLMRWQSSHRVMADSILAAVVLILNVLLGLGPVLTANTPIASWLPITITAIALCTAALCVRRTYPVVAWAAVVLIPTAHDIAIYHIYHFDPQTFTIIVNSLPAYNVIAIPMCLAALAMRRRPSWVWAAAFASAAPSTITSIWLEGLSVTETGLVYLVSCLICIIGALIGMLLRIQEVQLQEMRMRSVRLALAREQEALLSAANERSRIAREMHDVVAHSLAVMITMADGATAAIDRNPAMAKDALAMLAETGRSALADTRRLVGVLRDGPETSSAPAALSAASAQSAQPPQPAQSDSPPQSVLALKDAEQHIGQSIDGDADDAIADADAPRHRGSAPTSTGSAPVVRELPVPEFAPPGTVAPVEPSEKIADLRREATDAGTDTSQGDTPMAPAPEQADLATLVSRFKAAGVPVTYTWKGSRLPEDKGLQLAMFRITQEALTNVLRYAPTTRAVRVTVDRHVGTAVLTVDNDAAPGSRPMHGSGKGLIGMRERAAVYGGSVQAGPTATGWRVRAVLRWDEDDEGTSPWQLPL</sequence>
<dbReference type="EMBL" id="AKFT01000209">
    <property type="protein sequence ID" value="EJF37073.1"/>
    <property type="molecule type" value="Genomic_DNA"/>
</dbReference>
<dbReference type="OrthoDB" id="227596at2"/>
<dbReference type="RefSeq" id="WP_008733554.1">
    <property type="nucleotide sequence ID" value="NZ_AKFT01000209.1"/>
</dbReference>
<keyword evidence="10" id="KW-0472">Membrane</keyword>
<evidence type="ECO:0000313" key="12">
    <source>
        <dbReference type="EMBL" id="EJF37073.1"/>
    </source>
</evidence>
<evidence type="ECO:0000256" key="4">
    <source>
        <dbReference type="ARBA" id="ARBA00022679"/>
    </source>
</evidence>
<dbReference type="Gene3D" id="1.20.5.1930">
    <property type="match status" value="1"/>
</dbReference>
<comment type="catalytic activity">
    <reaction evidence="1">
        <text>ATP + protein L-histidine = ADP + protein N-phospho-L-histidine.</text>
        <dbReference type="EC" id="2.7.13.3"/>
    </reaction>
</comment>
<keyword evidence="4" id="KW-0808">Transferase</keyword>
<accession>J1GVZ0</accession>
<dbReference type="Pfam" id="PF07730">
    <property type="entry name" value="HisKA_3"/>
    <property type="match status" value="1"/>
</dbReference>
<keyword evidence="5" id="KW-0547">Nucleotide-binding</keyword>
<keyword evidence="3" id="KW-0597">Phosphoprotein</keyword>
<feature type="transmembrane region" description="Helical" evidence="10">
    <location>
        <begin position="165"/>
        <end position="184"/>
    </location>
</feature>
<reference evidence="12 13" key="1">
    <citation type="submission" date="2012-05" db="EMBL/GenBank/DDBJ databases">
        <authorList>
            <person name="Harkins D.M."/>
            <person name="Madupu R."/>
            <person name="Durkin A.S."/>
            <person name="Torralba M."/>
            <person name="Methe B."/>
            <person name="Sutton G.G."/>
            <person name="Nelson K.E."/>
        </authorList>
    </citation>
    <scope>NUCLEOTIDE SEQUENCE [LARGE SCALE GENOMIC DNA]</scope>
    <source>
        <strain evidence="12 13">F0489</strain>
    </source>
</reference>
<keyword evidence="7" id="KW-0067">ATP-binding</keyword>
<feature type="region of interest" description="Disordered" evidence="9">
    <location>
        <begin position="337"/>
        <end position="377"/>
    </location>
</feature>
<feature type="transmembrane region" description="Helical" evidence="10">
    <location>
        <begin position="21"/>
        <end position="44"/>
    </location>
</feature>
<evidence type="ECO:0000256" key="8">
    <source>
        <dbReference type="ARBA" id="ARBA00023012"/>
    </source>
</evidence>
<evidence type="ECO:0000313" key="13">
    <source>
        <dbReference type="Proteomes" id="UP000002941"/>
    </source>
</evidence>
<dbReference type="CDD" id="cd16917">
    <property type="entry name" value="HATPase_UhpB-NarQ-NarX-like"/>
    <property type="match status" value="1"/>
</dbReference>
<keyword evidence="13" id="KW-1185">Reference proteome</keyword>
<dbReference type="Gene3D" id="3.30.565.10">
    <property type="entry name" value="Histidine kinase-like ATPase, C-terminal domain"/>
    <property type="match status" value="1"/>
</dbReference>
<dbReference type="eggNOG" id="COG4585">
    <property type="taxonomic scope" value="Bacteria"/>
</dbReference>
<feature type="transmembrane region" description="Helical" evidence="10">
    <location>
        <begin position="103"/>
        <end position="127"/>
    </location>
</feature>
<keyword evidence="6 12" id="KW-0418">Kinase</keyword>
<organism evidence="12 13">
    <name type="scientific">Actinomyces massiliensis F0489</name>
    <dbReference type="NCBI Taxonomy" id="1125718"/>
    <lineage>
        <taxon>Bacteria</taxon>
        <taxon>Bacillati</taxon>
        <taxon>Actinomycetota</taxon>
        <taxon>Actinomycetes</taxon>
        <taxon>Actinomycetales</taxon>
        <taxon>Actinomycetaceae</taxon>
        <taxon>Actinomyces</taxon>
    </lineage>
</organism>
<dbReference type="SUPFAM" id="SSF55874">
    <property type="entry name" value="ATPase domain of HSP90 chaperone/DNA topoisomerase II/histidine kinase"/>
    <property type="match status" value="1"/>
</dbReference>
<feature type="region of interest" description="Disordered" evidence="9">
    <location>
        <begin position="277"/>
        <end position="311"/>
    </location>
</feature>